<gene>
    <name evidence="1" type="ORF">BJX68DRAFT_269229</name>
</gene>
<dbReference type="EMBL" id="JBFXLR010000037">
    <property type="protein sequence ID" value="KAL2845381.1"/>
    <property type="molecule type" value="Genomic_DNA"/>
</dbReference>
<evidence type="ECO:0000313" key="1">
    <source>
        <dbReference type="EMBL" id="KAL2845381.1"/>
    </source>
</evidence>
<name>A0ABR4K002_9EURO</name>
<dbReference type="Proteomes" id="UP001610444">
    <property type="component" value="Unassembled WGS sequence"/>
</dbReference>
<organism evidence="1 2">
    <name type="scientific">Aspergillus pseudodeflectus</name>
    <dbReference type="NCBI Taxonomy" id="176178"/>
    <lineage>
        <taxon>Eukaryota</taxon>
        <taxon>Fungi</taxon>
        <taxon>Dikarya</taxon>
        <taxon>Ascomycota</taxon>
        <taxon>Pezizomycotina</taxon>
        <taxon>Eurotiomycetes</taxon>
        <taxon>Eurotiomycetidae</taxon>
        <taxon>Eurotiales</taxon>
        <taxon>Aspergillaceae</taxon>
        <taxon>Aspergillus</taxon>
        <taxon>Aspergillus subgen. Nidulantes</taxon>
    </lineage>
</organism>
<comment type="caution">
    <text evidence="1">The sequence shown here is derived from an EMBL/GenBank/DDBJ whole genome shotgun (WGS) entry which is preliminary data.</text>
</comment>
<reference evidence="1 2" key="1">
    <citation type="submission" date="2024-07" db="EMBL/GenBank/DDBJ databases">
        <title>Section-level genome sequencing and comparative genomics of Aspergillus sections Usti and Cavernicolus.</title>
        <authorList>
            <consortium name="Lawrence Berkeley National Laboratory"/>
            <person name="Nybo J.L."/>
            <person name="Vesth T.C."/>
            <person name="Theobald S."/>
            <person name="Frisvad J.C."/>
            <person name="Larsen T.O."/>
            <person name="Kjaerboelling I."/>
            <person name="Rothschild-Mancinelli K."/>
            <person name="Lyhne E.K."/>
            <person name="Kogle M.E."/>
            <person name="Barry K."/>
            <person name="Clum A."/>
            <person name="Na H."/>
            <person name="Ledsgaard L."/>
            <person name="Lin J."/>
            <person name="Lipzen A."/>
            <person name="Kuo A."/>
            <person name="Riley R."/>
            <person name="Mondo S."/>
            <person name="LaButti K."/>
            <person name="Haridas S."/>
            <person name="Pangalinan J."/>
            <person name="Salamov A.A."/>
            <person name="Simmons B.A."/>
            <person name="Magnuson J.K."/>
            <person name="Chen J."/>
            <person name="Drula E."/>
            <person name="Henrissat B."/>
            <person name="Wiebenga A."/>
            <person name="Lubbers R.J."/>
            <person name="Gomes A.C."/>
            <person name="Macurrencykelacurrency M.R."/>
            <person name="Stajich J."/>
            <person name="Grigoriev I.V."/>
            <person name="Mortensen U.H."/>
            <person name="De vries R.P."/>
            <person name="Baker S.E."/>
            <person name="Andersen M.R."/>
        </authorList>
    </citation>
    <scope>NUCLEOTIDE SEQUENCE [LARGE SCALE GENOMIC DNA]</scope>
    <source>
        <strain evidence="1 2">CBS 756.74</strain>
    </source>
</reference>
<evidence type="ECO:0000313" key="2">
    <source>
        <dbReference type="Proteomes" id="UP001610444"/>
    </source>
</evidence>
<protein>
    <submittedName>
        <fullName evidence="1">Uncharacterized protein</fullName>
    </submittedName>
</protein>
<keyword evidence="2" id="KW-1185">Reference proteome</keyword>
<accession>A0ABR4K002</accession>
<dbReference type="RefSeq" id="XP_070896625.1">
    <property type="nucleotide sequence ID" value="XM_071046277.1"/>
</dbReference>
<dbReference type="GeneID" id="98161441"/>
<sequence length="100" mass="11544">MNFETYGHLGRLPYHIRDQIWFEASNAPTFDTFLGQYLPVPRTNAELYDEVSYALFRGARLTFEGCTTGSPTFIPEILVRLIYDYGAYRRWRLGGGEAPK</sequence>
<proteinExistence type="predicted"/>